<dbReference type="SUPFAM" id="SSF48371">
    <property type="entry name" value="ARM repeat"/>
    <property type="match status" value="1"/>
</dbReference>
<evidence type="ECO:0000313" key="2">
    <source>
        <dbReference type="EMBL" id="CAH2328502.1"/>
    </source>
</evidence>
<evidence type="ECO:0000313" key="3">
    <source>
        <dbReference type="Proteomes" id="UP001295444"/>
    </source>
</evidence>
<proteinExistence type="predicted"/>
<evidence type="ECO:0000256" key="1">
    <source>
        <dbReference type="SAM" id="MobiDB-lite"/>
    </source>
</evidence>
<dbReference type="Proteomes" id="UP001295444">
    <property type="component" value="Chromosome 13"/>
</dbReference>
<dbReference type="InterPro" id="IPR011989">
    <property type="entry name" value="ARM-like"/>
</dbReference>
<protein>
    <submittedName>
        <fullName evidence="2">HEAT repeat-containing 4</fullName>
    </submittedName>
</protein>
<feature type="compositionally biased region" description="Basic and acidic residues" evidence="1">
    <location>
        <begin position="241"/>
        <end position="256"/>
    </location>
</feature>
<dbReference type="PANTHER" id="PTHR12697">
    <property type="entry name" value="PBS LYASE HEAT-LIKE PROTEIN"/>
    <property type="match status" value="1"/>
</dbReference>
<reference evidence="2" key="1">
    <citation type="submission" date="2022-03" db="EMBL/GenBank/DDBJ databases">
        <authorList>
            <person name="Alioto T."/>
            <person name="Alioto T."/>
            <person name="Gomez Garrido J."/>
        </authorList>
    </citation>
    <scope>NUCLEOTIDE SEQUENCE</scope>
</reference>
<gene>
    <name evidence="2" type="ORF">PECUL_23A026456</name>
</gene>
<dbReference type="Gene3D" id="1.25.10.10">
    <property type="entry name" value="Leucine-rich Repeat Variant"/>
    <property type="match status" value="1"/>
</dbReference>
<feature type="region of interest" description="Disordered" evidence="1">
    <location>
        <begin position="208"/>
        <end position="257"/>
    </location>
</feature>
<keyword evidence="3" id="KW-1185">Reference proteome</keyword>
<name>A0AAD1TQY6_PELCU</name>
<sequence>MEYPLQRHVQGTSSQRLLGYRLPPDHFYTKSYLGLTAHEFPSKAQHFVQRQSQFIKKISVDLHFSKEVVEDRGQAFLPFREWNAKGLYDTTGIMSSVRSRGEIKIHHPQHKPCHLKNALLSKQIKADTSVEYGKSMWKKPEKLEMKEINECKTNHFVRQEPGSSKEKSLSIDLGFSKETSDCDDETLMKQKKTASVCVVSRQKNEKNMERFNHSSLLTGSAKRINEGRMTEGNDSSSTNQEKSKTSDSQTHEKETETLLPVYYKIPSYLPQPKQEQEIGSNNKTAESLSVKHYELKQSLRLQDLINPQLGKYVHATDNEFEGELYSGTSTVIHQKNEKNIIYTECHNKYKKHLQEILPKPYQNYDFTEEDSGNSLPQLPERGPIRWIALPTSVINETDKCSLPPIAKTSQDRDNGSLKAEDAPLSELQVLRNILTHWMGAWTLSVSWKNATLERLKRDLCSIHSAQKISALVTIASAVLNRPRDESSSKMLEAVSDVPADMLPLIWNALKHEDILVSMAAALCLFFLWKSSEDVRKIFLSVLENGNDADTWAAAQCLALERDYSYLVVKRILTQLFEGGGRDTTKQACYLLRQLSKNTNIIHHMLGDELNNCNWRDRIVACSTIAQLHGSASQDLRNKLNYLMWRDWNVPVRWAAAKALGQMGQGNMVHDQIRRYLEGGNWRAKVEALSLIGWLRYMTAQLLPGFLQCFADDYVNVRQQACLTAGLLQIKDEMVGVSKLLI</sequence>
<organism evidence="2 3">
    <name type="scientific">Pelobates cultripes</name>
    <name type="common">Western spadefoot toad</name>
    <dbReference type="NCBI Taxonomy" id="61616"/>
    <lineage>
        <taxon>Eukaryota</taxon>
        <taxon>Metazoa</taxon>
        <taxon>Chordata</taxon>
        <taxon>Craniata</taxon>
        <taxon>Vertebrata</taxon>
        <taxon>Euteleostomi</taxon>
        <taxon>Amphibia</taxon>
        <taxon>Batrachia</taxon>
        <taxon>Anura</taxon>
        <taxon>Pelobatoidea</taxon>
        <taxon>Pelobatidae</taxon>
        <taxon>Pelobates</taxon>
    </lineage>
</organism>
<dbReference type="PANTHER" id="PTHR12697:SF20">
    <property type="entry name" value="HEAT REPEAT-CONTAINING PROTEIN 4"/>
    <property type="match status" value="1"/>
</dbReference>
<accession>A0AAD1TQY6</accession>
<dbReference type="InterPro" id="IPR016024">
    <property type="entry name" value="ARM-type_fold"/>
</dbReference>
<dbReference type="AlphaFoldDB" id="A0AAD1TQY6"/>
<dbReference type="EMBL" id="OW240924">
    <property type="protein sequence ID" value="CAH2328502.1"/>
    <property type="molecule type" value="Genomic_DNA"/>
</dbReference>
<dbReference type="GO" id="GO:0016491">
    <property type="term" value="F:oxidoreductase activity"/>
    <property type="evidence" value="ECO:0007669"/>
    <property type="project" value="TreeGrafter"/>
</dbReference>